<accession>A0ABP3GTM4</accession>
<proteinExistence type="predicted"/>
<evidence type="ECO:0000313" key="1">
    <source>
        <dbReference type="EMBL" id="GAA0351657.1"/>
    </source>
</evidence>
<dbReference type="RefSeq" id="WP_252806458.1">
    <property type="nucleotide sequence ID" value="NZ_BAAABM010000045.1"/>
</dbReference>
<evidence type="ECO:0000313" key="2">
    <source>
        <dbReference type="Proteomes" id="UP001501822"/>
    </source>
</evidence>
<protein>
    <submittedName>
        <fullName evidence="1">Uncharacterized protein</fullName>
    </submittedName>
</protein>
<comment type="caution">
    <text evidence="1">The sequence shown here is derived from an EMBL/GenBank/DDBJ whole genome shotgun (WGS) entry which is preliminary data.</text>
</comment>
<gene>
    <name evidence="1" type="ORF">GCM10010151_46610</name>
</gene>
<sequence length="70" mass="7951">MNVEEQRAYARRLAAESIAAGDDPGRMPWPLTRAEIESFPLPAVRIEDLFDDEDPPVRRRRVEFRGPAGS</sequence>
<organism evidence="1 2">
    <name type="scientific">Actinoallomurus spadix</name>
    <dbReference type="NCBI Taxonomy" id="79912"/>
    <lineage>
        <taxon>Bacteria</taxon>
        <taxon>Bacillati</taxon>
        <taxon>Actinomycetota</taxon>
        <taxon>Actinomycetes</taxon>
        <taxon>Streptosporangiales</taxon>
        <taxon>Thermomonosporaceae</taxon>
        <taxon>Actinoallomurus</taxon>
    </lineage>
</organism>
<keyword evidence="2" id="KW-1185">Reference proteome</keyword>
<name>A0ABP3GTM4_9ACTN</name>
<dbReference type="Proteomes" id="UP001501822">
    <property type="component" value="Unassembled WGS sequence"/>
</dbReference>
<reference evidence="2" key="1">
    <citation type="journal article" date="2019" name="Int. J. Syst. Evol. Microbiol.">
        <title>The Global Catalogue of Microorganisms (GCM) 10K type strain sequencing project: providing services to taxonomists for standard genome sequencing and annotation.</title>
        <authorList>
            <consortium name="The Broad Institute Genomics Platform"/>
            <consortium name="The Broad Institute Genome Sequencing Center for Infectious Disease"/>
            <person name="Wu L."/>
            <person name="Ma J."/>
        </authorList>
    </citation>
    <scope>NUCLEOTIDE SEQUENCE [LARGE SCALE GENOMIC DNA]</scope>
    <source>
        <strain evidence="2">JCM 3146</strain>
    </source>
</reference>
<dbReference type="EMBL" id="BAAABM010000045">
    <property type="protein sequence ID" value="GAA0351657.1"/>
    <property type="molecule type" value="Genomic_DNA"/>
</dbReference>